<dbReference type="InterPro" id="IPR023352">
    <property type="entry name" value="MAPEG-like_dom_sf"/>
</dbReference>
<reference evidence="6 7" key="1">
    <citation type="submission" date="2019-03" db="EMBL/GenBank/DDBJ databases">
        <title>Arenimonas daejeonensis sp. nov., isolated from compost.</title>
        <authorList>
            <person name="Jeon C.O."/>
        </authorList>
    </citation>
    <scope>NUCLEOTIDE SEQUENCE [LARGE SCALE GENOMIC DNA]</scope>
    <source>
        <strain evidence="6 7">R29</strain>
    </source>
</reference>
<dbReference type="InterPro" id="IPR050997">
    <property type="entry name" value="MAPEG"/>
</dbReference>
<gene>
    <name evidence="6" type="ORF">E1B00_05545</name>
</gene>
<keyword evidence="3 5" id="KW-1133">Transmembrane helix</keyword>
<evidence type="ECO:0000256" key="2">
    <source>
        <dbReference type="ARBA" id="ARBA00022692"/>
    </source>
</evidence>
<dbReference type="Proteomes" id="UP000305760">
    <property type="component" value="Unassembled WGS sequence"/>
</dbReference>
<evidence type="ECO:0000313" key="7">
    <source>
        <dbReference type="Proteomes" id="UP000305760"/>
    </source>
</evidence>
<dbReference type="InterPro" id="IPR001129">
    <property type="entry name" value="Membr-assoc_MAPEG"/>
</dbReference>
<evidence type="ECO:0000256" key="1">
    <source>
        <dbReference type="ARBA" id="ARBA00004141"/>
    </source>
</evidence>
<dbReference type="PANTHER" id="PTHR10250:SF15">
    <property type="entry name" value="MICROSOMAL GLUTATHIONE S-TRANSFERASE-RELATED"/>
    <property type="match status" value="1"/>
</dbReference>
<dbReference type="Pfam" id="PF01124">
    <property type="entry name" value="MAPEG"/>
    <property type="match status" value="1"/>
</dbReference>
<dbReference type="Gene3D" id="1.20.120.550">
    <property type="entry name" value="Membrane associated eicosanoid/glutathione metabolism-like domain"/>
    <property type="match status" value="1"/>
</dbReference>
<dbReference type="GO" id="GO:0006691">
    <property type="term" value="P:leukotriene metabolic process"/>
    <property type="evidence" value="ECO:0007669"/>
    <property type="project" value="UniProtKB-ARBA"/>
</dbReference>
<sequence>MHPLIGLITLLTVVLLMACMLLVARARSRYQVKAPATTGPEGFERMLRIQANSNESALMFLPALWTAASFGAVWLSATLGAVWLLSRTWYIVAYANPARSRGPAYTLSFVAVLGLVLQGLWGIGWTLVLA</sequence>
<comment type="subcellular location">
    <subcellularLocation>
        <location evidence="1">Membrane</location>
        <topology evidence="1">Multi-pass membrane protein</topology>
    </subcellularLocation>
</comment>
<dbReference type="PANTHER" id="PTHR10250">
    <property type="entry name" value="MICROSOMAL GLUTATHIONE S-TRANSFERASE"/>
    <property type="match status" value="1"/>
</dbReference>
<evidence type="ECO:0000256" key="4">
    <source>
        <dbReference type="ARBA" id="ARBA00023136"/>
    </source>
</evidence>
<keyword evidence="4 5" id="KW-0472">Membrane</keyword>
<name>A0A5C4RV50_9GAMM</name>
<dbReference type="RefSeq" id="WP_139446451.1">
    <property type="nucleotide sequence ID" value="NZ_SMDR01000001.1"/>
</dbReference>
<dbReference type="SUPFAM" id="SSF161084">
    <property type="entry name" value="MAPEG domain-like"/>
    <property type="match status" value="1"/>
</dbReference>
<dbReference type="GO" id="GO:0004602">
    <property type="term" value="F:glutathione peroxidase activity"/>
    <property type="evidence" value="ECO:0007669"/>
    <property type="project" value="TreeGrafter"/>
</dbReference>
<organism evidence="6 7">
    <name type="scientific">Arenimonas terrae</name>
    <dbReference type="NCBI Taxonomy" id="2546226"/>
    <lineage>
        <taxon>Bacteria</taxon>
        <taxon>Pseudomonadati</taxon>
        <taxon>Pseudomonadota</taxon>
        <taxon>Gammaproteobacteria</taxon>
        <taxon>Lysobacterales</taxon>
        <taxon>Lysobacteraceae</taxon>
        <taxon>Arenimonas</taxon>
    </lineage>
</organism>
<evidence type="ECO:0000256" key="5">
    <source>
        <dbReference type="SAM" id="Phobius"/>
    </source>
</evidence>
<evidence type="ECO:0000256" key="3">
    <source>
        <dbReference type="ARBA" id="ARBA00022989"/>
    </source>
</evidence>
<dbReference type="GO" id="GO:0016020">
    <property type="term" value="C:membrane"/>
    <property type="evidence" value="ECO:0007669"/>
    <property type="project" value="UniProtKB-SubCell"/>
</dbReference>
<feature type="transmembrane region" description="Helical" evidence="5">
    <location>
        <begin position="105"/>
        <end position="128"/>
    </location>
</feature>
<keyword evidence="2 5" id="KW-0812">Transmembrane</keyword>
<dbReference type="OrthoDB" id="464934at2"/>
<evidence type="ECO:0000313" key="6">
    <source>
        <dbReference type="EMBL" id="TNJ35223.1"/>
    </source>
</evidence>
<accession>A0A5C4RV50</accession>
<dbReference type="EMBL" id="SMDR01000001">
    <property type="protein sequence ID" value="TNJ35223.1"/>
    <property type="molecule type" value="Genomic_DNA"/>
</dbReference>
<dbReference type="GO" id="GO:0004364">
    <property type="term" value="F:glutathione transferase activity"/>
    <property type="evidence" value="ECO:0007669"/>
    <property type="project" value="TreeGrafter"/>
</dbReference>
<proteinExistence type="predicted"/>
<feature type="transmembrane region" description="Helical" evidence="5">
    <location>
        <begin position="63"/>
        <end position="85"/>
    </location>
</feature>
<comment type="caution">
    <text evidence="6">The sequence shown here is derived from an EMBL/GenBank/DDBJ whole genome shotgun (WGS) entry which is preliminary data.</text>
</comment>
<dbReference type="AlphaFoldDB" id="A0A5C4RV50"/>
<protein>
    <submittedName>
        <fullName evidence="6">MAPEG family protein</fullName>
    </submittedName>
</protein>
<keyword evidence="7" id="KW-1185">Reference proteome</keyword>